<dbReference type="Pfam" id="PF00648">
    <property type="entry name" value="Peptidase_C2"/>
    <property type="match status" value="1"/>
</dbReference>
<dbReference type="SUPFAM" id="SSF49758">
    <property type="entry name" value="Calpain large subunit, middle domain (domain III)"/>
    <property type="match status" value="2"/>
</dbReference>
<reference evidence="9 10" key="1">
    <citation type="journal article" date="2017" name="Nat. Ecol. Evol.">
        <title>Scallop genome provides insights into evolution of bilaterian karyotype and development.</title>
        <authorList>
            <person name="Wang S."/>
            <person name="Zhang J."/>
            <person name="Jiao W."/>
            <person name="Li J."/>
            <person name="Xun X."/>
            <person name="Sun Y."/>
            <person name="Guo X."/>
            <person name="Huan P."/>
            <person name="Dong B."/>
            <person name="Zhang L."/>
            <person name="Hu X."/>
            <person name="Sun X."/>
            <person name="Wang J."/>
            <person name="Zhao C."/>
            <person name="Wang Y."/>
            <person name="Wang D."/>
            <person name="Huang X."/>
            <person name="Wang R."/>
            <person name="Lv J."/>
            <person name="Li Y."/>
            <person name="Zhang Z."/>
            <person name="Liu B."/>
            <person name="Lu W."/>
            <person name="Hui Y."/>
            <person name="Liang J."/>
            <person name="Zhou Z."/>
            <person name="Hou R."/>
            <person name="Li X."/>
            <person name="Liu Y."/>
            <person name="Li H."/>
            <person name="Ning X."/>
            <person name="Lin Y."/>
            <person name="Zhao L."/>
            <person name="Xing Q."/>
            <person name="Dou J."/>
            <person name="Li Y."/>
            <person name="Mao J."/>
            <person name="Guo H."/>
            <person name="Dou H."/>
            <person name="Li T."/>
            <person name="Mu C."/>
            <person name="Jiang W."/>
            <person name="Fu Q."/>
            <person name="Fu X."/>
            <person name="Miao Y."/>
            <person name="Liu J."/>
            <person name="Yu Q."/>
            <person name="Li R."/>
            <person name="Liao H."/>
            <person name="Li X."/>
            <person name="Kong Y."/>
            <person name="Jiang Z."/>
            <person name="Chourrout D."/>
            <person name="Li R."/>
            <person name="Bao Z."/>
        </authorList>
    </citation>
    <scope>NUCLEOTIDE SEQUENCE [LARGE SCALE GENOMIC DNA]</scope>
    <source>
        <strain evidence="9 10">PY_sf001</strain>
    </source>
</reference>
<evidence type="ECO:0000256" key="4">
    <source>
        <dbReference type="ARBA" id="ARBA00022807"/>
    </source>
</evidence>
<dbReference type="OrthoDB" id="424753at2759"/>
<accession>A0A210R3B7</accession>
<evidence type="ECO:0000256" key="5">
    <source>
        <dbReference type="PIRSR" id="PIRSR622684-1"/>
    </source>
</evidence>
<dbReference type="InterPro" id="IPR036213">
    <property type="entry name" value="Calpain_III_sf"/>
</dbReference>
<dbReference type="SMART" id="SM00230">
    <property type="entry name" value="CysPc"/>
    <property type="match status" value="1"/>
</dbReference>
<gene>
    <name evidence="9" type="ORF">KP79_PYT19546</name>
</gene>
<dbReference type="InterPro" id="IPR022683">
    <property type="entry name" value="Calpain_III"/>
</dbReference>
<name>A0A210R3B7_MIZYE</name>
<dbReference type="EMBL" id="NEDP02000657">
    <property type="protein sequence ID" value="OWF55497.1"/>
    <property type="molecule type" value="Genomic_DNA"/>
</dbReference>
<proteinExistence type="inferred from homology"/>
<feature type="domain" description="Calpain catalytic" evidence="8">
    <location>
        <begin position="158"/>
        <end position="460"/>
    </location>
</feature>
<evidence type="ECO:0000256" key="2">
    <source>
        <dbReference type="ARBA" id="ARBA00022670"/>
    </source>
</evidence>
<dbReference type="GO" id="GO:0005737">
    <property type="term" value="C:cytoplasm"/>
    <property type="evidence" value="ECO:0007669"/>
    <property type="project" value="TreeGrafter"/>
</dbReference>
<feature type="active site" evidence="5 6">
    <location>
        <position position="383"/>
    </location>
</feature>
<evidence type="ECO:0000256" key="1">
    <source>
        <dbReference type="ARBA" id="ARBA00007623"/>
    </source>
</evidence>
<sequence>MGSLFSKCKDGESEDFDDLNAPKPVPTSPAPVPAPDPNPPPRDPTPPPRDPTPPPRDPTPPPRDPTPPPRDPTPPPRDPTPPPRDPTPPPRDPTPPPPTDLPPSRDPTPPPTVFPPRDPSPPPTDIPVTPGLHFGTEYQPTHLDTFEVHVDFRSKPTKFDVDRRPFVSSGLYVDDEFPLHVALPKGDPNGRNLEWKRPTEIRDNPVLFSDGTSKYDIGQRSIGTCWFLAMVTNIADKPTLLRQVIPSDAYPVGRSTYDGVFHCRFWRYGVWEDVYIDDYLPIVYGTTVYGAHSDTDENEMWVALLEKAFARSYGSYEAVTGGQSAASFVALTSGVPEEVDLKSGEVTADELFVRMTNAHRSGAMVACAVPGEYNGHQGLIGNHEYTLTGTAVANGNHLFRVRNPWGGAREWTGAWSDESSEWSLVPEGAVPHANKDDGEFYISIEDFMQCFNLVTICSITPDFDRDGSEDTLKYVTCLYGDWRDDNAAGFRNKLQNPKYLIEVNENAADENGDVPLVVQIIQRTEHRRTDLIQIRCDVYKVFGSDGNMYIIDELGKKTNSYKNSPQRSFRYLVQPGKYIILPSAANAGDEKEFLVRTFTSGPLSQFKNLTHDSRVQYMHCDMDAMPASVSSKRLHSQVLMGNIREGVNAGGQVSYPTVGINPQFRITVNQTGFVQFQLLQDDKPEMVPLGIRMWRDDGNIHVPLTTPWINGNYRAEGTIVLMTDNDDGKFLAGPNVKADYVLDPGNYILLIHLNSPSDETKFALLAQSENKIDIR</sequence>
<evidence type="ECO:0000256" key="6">
    <source>
        <dbReference type="PROSITE-ProRule" id="PRU00239"/>
    </source>
</evidence>
<dbReference type="PANTHER" id="PTHR10183:SF379">
    <property type="entry name" value="CALPAIN-5"/>
    <property type="match status" value="1"/>
</dbReference>
<dbReference type="AlphaFoldDB" id="A0A210R3B7"/>
<evidence type="ECO:0000313" key="10">
    <source>
        <dbReference type="Proteomes" id="UP000242188"/>
    </source>
</evidence>
<protein>
    <submittedName>
        <fullName evidence="9">Calpain-B</fullName>
    </submittedName>
</protein>
<dbReference type="STRING" id="6573.A0A210R3B7"/>
<evidence type="ECO:0000259" key="8">
    <source>
        <dbReference type="PROSITE" id="PS50203"/>
    </source>
</evidence>
<keyword evidence="4 6" id="KW-0788">Thiol protease</keyword>
<dbReference type="SMART" id="SM00720">
    <property type="entry name" value="calpain_III"/>
    <property type="match status" value="1"/>
</dbReference>
<comment type="similarity">
    <text evidence="1">Belongs to the peptidase C2 family.</text>
</comment>
<evidence type="ECO:0000256" key="3">
    <source>
        <dbReference type="ARBA" id="ARBA00022801"/>
    </source>
</evidence>
<dbReference type="SUPFAM" id="SSF54001">
    <property type="entry name" value="Cysteine proteinases"/>
    <property type="match status" value="1"/>
</dbReference>
<dbReference type="Proteomes" id="UP000242188">
    <property type="component" value="Unassembled WGS sequence"/>
</dbReference>
<dbReference type="Gene3D" id="2.60.120.380">
    <property type="match status" value="2"/>
</dbReference>
<dbReference type="InterPro" id="IPR022682">
    <property type="entry name" value="Calpain_domain_III"/>
</dbReference>
<dbReference type="CDD" id="cd00044">
    <property type="entry name" value="CysPc"/>
    <property type="match status" value="1"/>
</dbReference>
<comment type="caution">
    <text evidence="9">The sequence shown here is derived from an EMBL/GenBank/DDBJ whole genome shotgun (WGS) entry which is preliminary data.</text>
</comment>
<keyword evidence="2 6" id="KW-0645">Protease</keyword>
<dbReference type="InterPro" id="IPR022684">
    <property type="entry name" value="Calpain_cysteine_protease"/>
</dbReference>
<keyword evidence="3 6" id="KW-0378">Hydrolase</keyword>
<feature type="active site" evidence="5 6">
    <location>
        <position position="225"/>
    </location>
</feature>
<feature type="active site" evidence="5 6">
    <location>
        <position position="403"/>
    </location>
</feature>
<dbReference type="PROSITE" id="PS50203">
    <property type="entry name" value="CALPAIN_CAT"/>
    <property type="match status" value="1"/>
</dbReference>
<organism evidence="9 10">
    <name type="scientific">Mizuhopecten yessoensis</name>
    <name type="common">Japanese scallop</name>
    <name type="synonym">Patinopecten yessoensis</name>
    <dbReference type="NCBI Taxonomy" id="6573"/>
    <lineage>
        <taxon>Eukaryota</taxon>
        <taxon>Metazoa</taxon>
        <taxon>Spiralia</taxon>
        <taxon>Lophotrochozoa</taxon>
        <taxon>Mollusca</taxon>
        <taxon>Bivalvia</taxon>
        <taxon>Autobranchia</taxon>
        <taxon>Pteriomorphia</taxon>
        <taxon>Pectinida</taxon>
        <taxon>Pectinoidea</taxon>
        <taxon>Pectinidae</taxon>
        <taxon>Mizuhopecten</taxon>
    </lineage>
</organism>
<dbReference type="PRINTS" id="PR00704">
    <property type="entry name" value="CALPAIN"/>
</dbReference>
<dbReference type="Gene3D" id="3.90.70.10">
    <property type="entry name" value="Cysteine proteinases"/>
    <property type="match status" value="1"/>
</dbReference>
<dbReference type="InterPro" id="IPR038765">
    <property type="entry name" value="Papain-like_cys_pep_sf"/>
</dbReference>
<evidence type="ECO:0000313" key="9">
    <source>
        <dbReference type="EMBL" id="OWF55497.1"/>
    </source>
</evidence>
<dbReference type="InterPro" id="IPR001300">
    <property type="entry name" value="Peptidase_C2_calpain_cat"/>
</dbReference>
<dbReference type="PANTHER" id="PTHR10183">
    <property type="entry name" value="CALPAIN"/>
    <property type="match status" value="1"/>
</dbReference>
<dbReference type="Pfam" id="PF01067">
    <property type="entry name" value="Calpain_III"/>
    <property type="match status" value="1"/>
</dbReference>
<feature type="region of interest" description="Disordered" evidence="7">
    <location>
        <begin position="1"/>
        <end position="138"/>
    </location>
</feature>
<feature type="compositionally biased region" description="Pro residues" evidence="7">
    <location>
        <begin position="23"/>
        <end position="125"/>
    </location>
</feature>
<dbReference type="GO" id="GO:0006508">
    <property type="term" value="P:proteolysis"/>
    <property type="evidence" value="ECO:0007669"/>
    <property type="project" value="UniProtKB-KW"/>
</dbReference>
<keyword evidence="10" id="KW-1185">Reference proteome</keyword>
<dbReference type="GO" id="GO:0004198">
    <property type="term" value="F:calcium-dependent cysteine-type endopeptidase activity"/>
    <property type="evidence" value="ECO:0007669"/>
    <property type="project" value="InterPro"/>
</dbReference>
<evidence type="ECO:0000256" key="7">
    <source>
        <dbReference type="SAM" id="MobiDB-lite"/>
    </source>
</evidence>